<keyword evidence="1" id="KW-1133">Transmembrane helix</keyword>
<protein>
    <submittedName>
        <fullName evidence="2">Uncharacterized protein</fullName>
    </submittedName>
</protein>
<dbReference type="EMBL" id="KY355735">
    <property type="protein sequence ID" value="APZ76315.1"/>
    <property type="molecule type" value="Genomic_DNA"/>
</dbReference>
<organism evidence="2">
    <name type="scientific">Murid betaherpesvirus 3</name>
    <dbReference type="NCBI Taxonomy" id="2560603"/>
    <lineage>
        <taxon>Viruses</taxon>
        <taxon>Duplodnaviria</taxon>
        <taxon>Heunggongvirae</taxon>
        <taxon>Peploviricota</taxon>
        <taxon>Herviviricetes</taxon>
        <taxon>Herpesvirales</taxon>
        <taxon>Orthoherpesviridae</taxon>
        <taxon>Betaherpesvirinae</taxon>
        <taxon>Roseolovirus</taxon>
        <taxon>Roseolovirus muridbeta3</taxon>
    </lineage>
</organism>
<keyword evidence="1" id="KW-0812">Transmembrane</keyword>
<name>A0A1P8VJ00_9BETA</name>
<sequence>MRITVKVNLNCGTNVIFIVLIFSINIFGVYSKLFKSCVLQILLLHVYIIFREHVVILEKTFAKLVLVLSLIKVNKTLNWLGLSFNNLKCFIKSWVTTVEGFISLCCGS</sequence>
<proteinExistence type="predicted"/>
<feature type="transmembrane region" description="Helical" evidence="1">
    <location>
        <begin position="7"/>
        <end position="27"/>
    </location>
</feature>
<gene>
    <name evidence="2" type="primary">ORF100</name>
    <name evidence="2" type="ORF">MRV_0104</name>
</gene>
<dbReference type="Proteomes" id="UP000202182">
    <property type="component" value="Segment"/>
</dbReference>
<evidence type="ECO:0000313" key="2">
    <source>
        <dbReference type="EMBL" id="APZ76315.1"/>
    </source>
</evidence>
<keyword evidence="3" id="KW-1185">Reference proteome</keyword>
<keyword evidence="1" id="KW-0472">Membrane</keyword>
<dbReference type="KEGG" id="vg:30999441"/>
<reference evidence="2" key="1">
    <citation type="submission" date="2016-12" db="EMBL/GenBank/DDBJ databases">
        <title>A murine herpesvirus closely related to ubiquitous human herpesviruses causes T-cell depletion.</title>
        <authorList>
            <person name="Patel S.J."/>
            <person name="Zhao G."/>
            <person name="Penna V.R."/>
            <person name="Park E."/>
            <person name="Lauron E.J."/>
            <person name="Harvey I.B."/>
            <person name="Beatty W.L."/>
            <person name="Plougastel-Douglas B."/>
            <person name="Poursine-Laurent J."/>
            <person name="Fremont D.H."/>
            <person name="Wang D."/>
            <person name="Yokoyama W.M."/>
        </authorList>
    </citation>
    <scope>NUCLEOTIDE SEQUENCE [LARGE SCALE GENOMIC DNA]</scope>
    <source>
        <strain evidence="2">YOK1</strain>
    </source>
</reference>
<evidence type="ECO:0000313" key="3">
    <source>
        <dbReference type="Proteomes" id="UP000202182"/>
    </source>
</evidence>
<evidence type="ECO:0000256" key="1">
    <source>
        <dbReference type="SAM" id="Phobius"/>
    </source>
</evidence>
<accession>A0A1P8VJ00</accession>